<evidence type="ECO:0000313" key="1">
    <source>
        <dbReference type="EMBL" id="NOJ43824.1"/>
    </source>
</evidence>
<accession>A0A7Y4GXK4</accession>
<dbReference type="EMBL" id="JAAVLX010000012">
    <property type="protein sequence ID" value="NOJ43824.1"/>
    <property type="molecule type" value="Genomic_DNA"/>
</dbReference>
<protein>
    <submittedName>
        <fullName evidence="1">Uncharacterized protein</fullName>
    </submittedName>
</protein>
<name>A0A7Y4GXK4_9BRAD</name>
<dbReference type="RefSeq" id="WP_171583036.1">
    <property type="nucleotide sequence ID" value="NZ_JAAVLX010000012.1"/>
</dbReference>
<gene>
    <name evidence="1" type="ORF">HCN58_30435</name>
</gene>
<keyword evidence="2" id="KW-1185">Reference proteome</keyword>
<organism evidence="1 2">
    <name type="scientific">Bradyrhizobium australiense</name>
    <dbReference type="NCBI Taxonomy" id="2721161"/>
    <lineage>
        <taxon>Bacteria</taxon>
        <taxon>Pseudomonadati</taxon>
        <taxon>Pseudomonadota</taxon>
        <taxon>Alphaproteobacteria</taxon>
        <taxon>Hyphomicrobiales</taxon>
        <taxon>Nitrobacteraceae</taxon>
        <taxon>Bradyrhizobium</taxon>
    </lineage>
</organism>
<sequence>MKLSEALSEIDRIRHIGEFSAAVLKHDKQLQMVDHATFLQRAAADFHFRFVACFEEDIRAGKSLGCATTCNAVSRQAGGQAGIQACERIAACVSRLDKL</sequence>
<comment type="caution">
    <text evidence="1">The sequence shown here is derived from an EMBL/GenBank/DDBJ whole genome shotgun (WGS) entry which is preliminary data.</text>
</comment>
<dbReference type="AlphaFoldDB" id="A0A7Y4GXK4"/>
<reference evidence="1 2" key="1">
    <citation type="submission" date="2020-03" db="EMBL/GenBank/DDBJ databases">
        <title>Bradyrhizobium diversity isolated from nodules of Indigofera sp.</title>
        <authorList>
            <person name="Klepa M."/>
            <person name="Helene L."/>
            <person name="Hungria M."/>
        </authorList>
    </citation>
    <scope>NUCLEOTIDE SEQUENCE [LARGE SCALE GENOMIC DNA]</scope>
    <source>
        <strain evidence="1 2">WSM 1791</strain>
    </source>
</reference>
<dbReference type="Proteomes" id="UP000544122">
    <property type="component" value="Unassembled WGS sequence"/>
</dbReference>
<evidence type="ECO:0000313" key="2">
    <source>
        <dbReference type="Proteomes" id="UP000544122"/>
    </source>
</evidence>
<proteinExistence type="predicted"/>